<feature type="compositionally biased region" description="Low complexity" evidence="1">
    <location>
        <begin position="138"/>
        <end position="149"/>
    </location>
</feature>
<proteinExistence type="predicted"/>
<protein>
    <submittedName>
        <fullName evidence="3">Uncharacterized protein</fullName>
    </submittedName>
</protein>
<sequence length="305" mass="34605">MLKILMNIICILVKVIERNDFEKESKVDHTKKNQRKVWNEIEYVDDEAEVDGSASEDEDNDYSADEDQISQLVDDTSIQEEQEGFHAAVDAKSGRDSLVALGRGAKRLRRGGILRAAMTFNNSPTTFERAYQRGELDTPSQTPSSLPSSRYLDTDDEDDDVEIIDTPTSGLNAGENISSFSEKPNSLVLDLTEDTPFLKRARKLSNNCSNQKNRLVLDLISPNQPRRSIQPQPTYLNMSHPPQMRPAIIQSTSNSALSDDQRRRIEENRKAALLRRQQRKINTPPPQDSYFGNSLYYDHGWNSTK</sequence>
<reference evidence="3" key="1">
    <citation type="submission" date="2021-01" db="EMBL/GenBank/DDBJ databases">
        <authorList>
            <person name="Corre E."/>
            <person name="Pelletier E."/>
            <person name="Niang G."/>
            <person name="Scheremetjew M."/>
            <person name="Finn R."/>
            <person name="Kale V."/>
            <person name="Holt S."/>
            <person name="Cochrane G."/>
            <person name="Meng A."/>
            <person name="Brown T."/>
            <person name="Cohen L."/>
        </authorList>
    </citation>
    <scope>NUCLEOTIDE SEQUENCE</scope>
    <source>
        <strain evidence="3">CCMP1510</strain>
    </source>
</reference>
<organism evidence="3">
    <name type="scientific">Aureoumbra lagunensis</name>
    <dbReference type="NCBI Taxonomy" id="44058"/>
    <lineage>
        <taxon>Eukaryota</taxon>
        <taxon>Sar</taxon>
        <taxon>Stramenopiles</taxon>
        <taxon>Ochrophyta</taxon>
        <taxon>Pelagophyceae</taxon>
        <taxon>Pelagomonadales</taxon>
        <taxon>Aureoumbra</taxon>
    </lineage>
</organism>
<evidence type="ECO:0000313" key="3">
    <source>
        <dbReference type="EMBL" id="CAE0364692.1"/>
    </source>
</evidence>
<dbReference type="EMBL" id="HBIJ01007696">
    <property type="protein sequence ID" value="CAE0364692.1"/>
    <property type="molecule type" value="Transcribed_RNA"/>
</dbReference>
<accession>A0A6S8BG06</accession>
<dbReference type="AlphaFoldDB" id="A0A6S8BG06"/>
<evidence type="ECO:0000256" key="1">
    <source>
        <dbReference type="SAM" id="MobiDB-lite"/>
    </source>
</evidence>
<gene>
    <name evidence="2" type="ORF">ALAG00032_LOCUS5432</name>
    <name evidence="3" type="ORF">ALAG00032_LOCUS5433</name>
</gene>
<evidence type="ECO:0000313" key="2">
    <source>
        <dbReference type="EMBL" id="CAE0364691.1"/>
    </source>
</evidence>
<feature type="region of interest" description="Disordered" evidence="1">
    <location>
        <begin position="274"/>
        <end position="295"/>
    </location>
</feature>
<dbReference type="EMBL" id="HBIJ01007695">
    <property type="protein sequence ID" value="CAE0364691.1"/>
    <property type="molecule type" value="Transcribed_RNA"/>
</dbReference>
<feature type="region of interest" description="Disordered" evidence="1">
    <location>
        <begin position="134"/>
        <end position="156"/>
    </location>
</feature>
<name>A0A6S8BG06_9STRA</name>